<dbReference type="InterPro" id="IPR001646">
    <property type="entry name" value="5peptide_repeat"/>
</dbReference>
<accession>A0ABQ7FAD4</accession>
<organism evidence="1 2">
    <name type="scientific">Streptomyces lycii</name>
    <dbReference type="NCBI Taxonomy" id="2654337"/>
    <lineage>
        <taxon>Bacteria</taxon>
        <taxon>Bacillati</taxon>
        <taxon>Actinomycetota</taxon>
        <taxon>Actinomycetes</taxon>
        <taxon>Kitasatosporales</taxon>
        <taxon>Streptomycetaceae</taxon>
        <taxon>Streptomyces</taxon>
    </lineage>
</organism>
<protein>
    <submittedName>
        <fullName evidence="1">Pentapeptide repeat-containing protein</fullName>
    </submittedName>
</protein>
<keyword evidence="2" id="KW-1185">Reference proteome</keyword>
<dbReference type="RefSeq" id="WP_170315947.1">
    <property type="nucleotide sequence ID" value="NZ_WHPN01000402.1"/>
</dbReference>
<evidence type="ECO:0000313" key="1">
    <source>
        <dbReference type="EMBL" id="KAF4405866.1"/>
    </source>
</evidence>
<sequence>MTEPIPGSPPGSTPPDWPYCGHGATAEAPVGCRGKQVGGHPACLAHLYTADRAGYLAGLSAGDAVDHRGTPFTRDLLGRLLDALGDPDSHNPRIGDAWFSEAVFTGDAPFDGVDFGGDARFDDVVFSGNADFGGATFAGEADFVDTTFGRDARFGSAGFGGDARFCATFAGEARFDGAAFSSDAWFSTATFTRSAWFGGAVFTGEACFSGATFVRDARFGGTVFTGHADFDDALFSGGVRLGGAVFGGDARAERARFATARQLGPLVCGGTVSLDGAEFGAPVTVEIAARQVSFRRTRWESTAALRLRRAEVELAGAVLEHRVTLVTYPEPFTDPLGIVLSEKALTDRDTTVRVRSLGGVDAAHLTLTDANLAGCGFAGVVHRDRLRLEDTAAGPPPTADSAQS</sequence>
<dbReference type="EMBL" id="WHPN01000402">
    <property type="protein sequence ID" value="KAF4405866.1"/>
    <property type="molecule type" value="Genomic_DNA"/>
</dbReference>
<name>A0ABQ7FAD4_9ACTN</name>
<dbReference type="Proteomes" id="UP000621266">
    <property type="component" value="Unassembled WGS sequence"/>
</dbReference>
<comment type="caution">
    <text evidence="1">The sequence shown here is derived from an EMBL/GenBank/DDBJ whole genome shotgun (WGS) entry which is preliminary data.</text>
</comment>
<gene>
    <name evidence="1" type="ORF">GCU69_28175</name>
</gene>
<reference evidence="1 2" key="1">
    <citation type="submission" date="2019-10" db="EMBL/GenBank/DDBJ databases">
        <title>Streptomyces tenebrisbrunneis sp.nov., an endogenous actinomycete isolated from of Lycium ruthenicum.</title>
        <authorList>
            <person name="Ma L."/>
        </authorList>
    </citation>
    <scope>NUCLEOTIDE SEQUENCE [LARGE SCALE GENOMIC DNA]</scope>
    <source>
        <strain evidence="1 2">TRM 66187</strain>
    </source>
</reference>
<evidence type="ECO:0000313" key="2">
    <source>
        <dbReference type="Proteomes" id="UP000621266"/>
    </source>
</evidence>
<dbReference type="Pfam" id="PF13576">
    <property type="entry name" value="Pentapeptide_3"/>
    <property type="match status" value="2"/>
</dbReference>
<proteinExistence type="predicted"/>